<dbReference type="Proteomes" id="UP000219860">
    <property type="component" value="Chromosome 14"/>
</dbReference>
<dbReference type="AlphaFoldDB" id="A0A0Z0AHB6"/>
<evidence type="ECO:0000313" key="6">
    <source>
        <dbReference type="Proteomes" id="UP000069549"/>
    </source>
</evidence>
<dbReference type="Proteomes" id="UP000220214">
    <property type="component" value="Chromosome 14"/>
</dbReference>
<accession>A0A0Z0AHB6</accession>
<evidence type="ECO:0000313" key="5">
    <source>
        <dbReference type="EMBL" id="SCO64051.1"/>
    </source>
</evidence>
<dbReference type="Proteomes" id="UP000219974">
    <property type="component" value="Chromosome 14"/>
</dbReference>
<evidence type="ECO:0000313" key="2">
    <source>
        <dbReference type="EMBL" id="SCM26133.1"/>
    </source>
</evidence>
<protein>
    <submittedName>
        <fullName evidence="1">Uncharacterized protein</fullName>
    </submittedName>
</protein>
<dbReference type="OrthoDB" id="372061at2759"/>
<evidence type="ECO:0000313" key="1">
    <source>
        <dbReference type="EMBL" id="CXJ13443.1"/>
    </source>
</evidence>
<proteinExistence type="predicted"/>
<dbReference type="OMA" id="YFEEYFI"/>
<evidence type="ECO:0000313" key="8">
    <source>
        <dbReference type="Proteomes" id="UP000219974"/>
    </source>
</evidence>
<dbReference type="Proteomes" id="UP000516480">
    <property type="component" value="Chromosome 14"/>
</dbReference>
<evidence type="ECO:0000313" key="9">
    <source>
        <dbReference type="Proteomes" id="UP000220214"/>
    </source>
</evidence>
<dbReference type="EMBL" id="LT608262">
    <property type="protein sequence ID" value="SCO64051.1"/>
    <property type="molecule type" value="Genomic_DNA"/>
</dbReference>
<dbReference type="EMBL" id="LT160034">
    <property type="protein sequence ID" value="CXJ13443.1"/>
    <property type="molecule type" value="Genomic_DNA"/>
</dbReference>
<dbReference type="VEuPathDB" id="PlasmoDB:PBANKA_1412400"/>
<reference evidence="1 6" key="1">
    <citation type="submission" date="2016-02" db="EMBL/GenBank/DDBJ databases">
        <authorList>
            <consortium name="Pathogen Informatics"/>
        </authorList>
    </citation>
    <scope>NUCLEOTIDE SEQUENCE [LARGE SCALE GENOMIC DNA]</scope>
    <source>
        <strain evidence="1 6">K173</strain>
        <strain evidence="2 10">NK65 ny</strain>
        <strain evidence="3 9">NK65e</strain>
        <strain evidence="5 7">SP11 Antwerpcl1</strain>
        <strain evidence="4 8">SP11 RLL</strain>
    </source>
</reference>
<gene>
    <name evidence="1" type="ORF">PBK173_000439600</name>
    <name evidence="3" type="ORF">PBNK65E_000429400</name>
    <name evidence="2" type="ORF">PBNK65NY_000428400</name>
    <name evidence="5" type="ORF">PBSP11A_000429000</name>
    <name evidence="4" type="ORF">PBSP11RLL_000428600</name>
</gene>
<evidence type="ECO:0000313" key="7">
    <source>
        <dbReference type="Proteomes" id="UP000219860"/>
    </source>
</evidence>
<name>A0A0Z0AHB6_PLABE</name>
<dbReference type="EMBL" id="LT614640">
    <property type="protein sequence ID" value="SCN28295.1"/>
    <property type="molecule type" value="Genomic_DNA"/>
</dbReference>
<evidence type="ECO:0000313" key="4">
    <source>
        <dbReference type="EMBL" id="SCO62493.1"/>
    </source>
</evidence>
<organism evidence="1 6">
    <name type="scientific">Plasmodium berghei</name>
    <dbReference type="NCBI Taxonomy" id="5821"/>
    <lineage>
        <taxon>Eukaryota</taxon>
        <taxon>Sar</taxon>
        <taxon>Alveolata</taxon>
        <taxon>Apicomplexa</taxon>
        <taxon>Aconoidasida</taxon>
        <taxon>Haemosporida</taxon>
        <taxon>Plasmodiidae</taxon>
        <taxon>Plasmodium</taxon>
        <taxon>Plasmodium (Vinckeia)</taxon>
    </lineage>
</organism>
<dbReference type="Proteomes" id="UP000069549">
    <property type="component" value="Chromosome 14"/>
</dbReference>
<sequence length="1199" mass="141292">MISSRTTFHKVKRNIIFFQQIKNARNIEIEKKNAQENARIVNRNIASSNVSNVTNKTDFNTSHSIKNNVKNVNSNGDNGSEHLLNIRIKKDGKEENTKIYLNKQNGKRNYTINSFINIKNNKTIVNVNESENTLLGGSSKILLNNGIKGRLNSNNNNNGSMNNTNIYINKLHDYLDISYKSEGDKIRINKILSKLRNDNITISVILDVLKNLCNIFFKKSSHNNLDNLIIINNLNNNSITGKNISKKLKNYFEEYFINISKYIIKYISFINEHDIFNLYKYLYYLNYPLSQDTMELLQEQFYLHIDKLDSLKVAQIFYIINTFYKNSYLKEPDAFFVYVIDEKFKNSYNNNGHKFYTTSSLTDQINDNIINGNISNYANSTISKENDKYLYKSILFDSNLNNSYKGTSIEAVPNSQNYKYNDEHYNKYPDIIINNSNSLNHLNPITLSKQNNTSINVLQSDLLNTLPSYKKYSYNSNETITENNELLLVFKYIQNFHHKMNFFYDRNIMNNLEKSLNNFSIETLLVILNIYINNNDELFNRKILNVLYYNIDNMNEQNLILLTDYFKNTKILMNSKYYTSKDINEISIINKIIDKIKKDNDLIIPNNLACIYLNLYDVVNKMPLSNNTNNNMKNNRQEYEHFNSPQNQNTNENISHVNNSLNHGTIPDQPVYKLENEYNFQNNEMSYKTNENINEEDIHYRETNNLENYEQMENIKNNMINGKYIDRSALLYELIKFCDGQINNISCFSSILDLYLIYIKNEVIKSKTIQIFEKKIKTNKNKLTQQNISNIIMSLSIHPYHYTQMFTYLESLLIEKLNNINNHDENHENNIIPINEYDNQNNISNISNTANETEDSFSDIDPNCLIDISLAFGISGRHNFNLWKFVDVHKIILTCNKKLLLYLSYSFLLTNYFCPTSWFFIIKRIVEDVKGFNKKQYELLYEILKCSILFNYIDLNNFTNMPKKFSINFNSAKTLLNNKNDTNNFLKNFHYLLNTSYYHYKLKLINNQYASNVPYEEVFNYLKLNYEKNIEFKQLYIIPFLLKDYNVIIDPLPSAPIHKSSGYIMGEIQLKHKVFRHENYVVLSFYDGMWNEFIKQSNNSIHDKNIYDVKALADRFKTYTESHIKIKINKNNISTPSALVYNHTKNKINTQANYLKYKKQNVPQENAKKYLVNKTNRSINNQDKKKYLKIRTKAIKKNI</sequence>
<evidence type="ECO:0000313" key="3">
    <source>
        <dbReference type="EMBL" id="SCN28295.1"/>
    </source>
</evidence>
<dbReference type="EMBL" id="LT608278">
    <property type="protein sequence ID" value="SCO62493.1"/>
    <property type="molecule type" value="Genomic_DNA"/>
</dbReference>
<dbReference type="EMBL" id="LT608150">
    <property type="protein sequence ID" value="SCM26133.1"/>
    <property type="molecule type" value="Genomic_DNA"/>
</dbReference>
<evidence type="ECO:0000313" key="10">
    <source>
        <dbReference type="Proteomes" id="UP000516480"/>
    </source>
</evidence>